<gene>
    <name evidence="3" type="ORF">DY000_02020008</name>
</gene>
<evidence type="ECO:0000259" key="2">
    <source>
        <dbReference type="PROSITE" id="PS51222"/>
    </source>
</evidence>
<accession>A0ABQ7DDN0</accession>
<dbReference type="Pfam" id="PF10539">
    <property type="entry name" value="Dev_Cell_Death"/>
    <property type="match status" value="1"/>
</dbReference>
<organism evidence="3 4">
    <name type="scientific">Brassica cretica</name>
    <name type="common">Mustard</name>
    <dbReference type="NCBI Taxonomy" id="69181"/>
    <lineage>
        <taxon>Eukaryota</taxon>
        <taxon>Viridiplantae</taxon>
        <taxon>Streptophyta</taxon>
        <taxon>Embryophyta</taxon>
        <taxon>Tracheophyta</taxon>
        <taxon>Spermatophyta</taxon>
        <taxon>Magnoliopsida</taxon>
        <taxon>eudicotyledons</taxon>
        <taxon>Gunneridae</taxon>
        <taxon>Pentapetalae</taxon>
        <taxon>rosids</taxon>
        <taxon>malvids</taxon>
        <taxon>Brassicales</taxon>
        <taxon>Brassicaceae</taxon>
        <taxon>Brassiceae</taxon>
        <taxon>Brassica</taxon>
    </lineage>
</organism>
<dbReference type="SMART" id="SM00612">
    <property type="entry name" value="Kelch"/>
    <property type="match status" value="6"/>
</dbReference>
<dbReference type="InterPro" id="IPR013989">
    <property type="entry name" value="Dev_and_cell_death_domain"/>
</dbReference>
<dbReference type="PANTHER" id="PTHR46034:SF7">
    <property type="entry name" value="INFLUENZA VIRUS NS1A-BINDING PROTEIN"/>
    <property type="match status" value="1"/>
</dbReference>
<sequence>MEIADENDPLFGVIPESHLGLDPLSGKPKIAKEVLEGMRAYLDVREGPEKIARMERVRKSIENLGNDPIGQKTILRLEPAPTITSNLDKGKGFVFNFSQQKEAGYKPEKLMASAIDAGNRVFQSGKVVTFKPTLKVQSGTSQPEFLLEVSTVIVLVSLKLVLPGPHQRNLKPEGYQERFPQMAQSRANFSSRNLTKTQLGGVVFGCTKHTIKECLSKHLFGLPYNHISYVQKIDTALPLFLFNYSDRKLHGIFEAAGPGLLNINPYAWTSNGSDRTSFPAQVQISARLQCEPLSEEQFKPAIEDNYYTPHHFWFELDHLQTNKLICLLTSFALKPKPPLSTCTPQNRQLFHFPSSPQIGDQVKPSKNQPVEVSLVSAKESDSSPPPPLSEQMNKDCLLEEELRDLALSHDDNTLIKTVDQPNIPTCNNLKGDGGSLVSSPPQHTTIIQLMHEVKELRAYGIENSTKICYLEEKLGEVHIEIHRLRERCNMLESKSAGSLISKARGSDVGESHSPDDSTEAILLLGGFDGYSESGLSSVQSYFPSRNVVMAHSSMSCIRSNASVAKLDGKVYVFGGDEGGHGWSNTVESYNETDGRWSLCPPLNDRKGNLGGSTLDGKIFAIGGGNAEVVFSDVEMLDPDIGRWIRTRSMEHKRFAVAASEHNSSIYAVGGFDGKEYLNTAERFDPREHSWMRIASMKSRRGCHSLVVLNEKLYAIGGYDGSTMVSSVEIYEPRRGTWIEGEAMKEARGYSAAAVVKDCIYVIGGYKGEGVDILDTVECFKDGKGWEKVPCSSMGRRGFLSAVAL</sequence>
<proteinExistence type="predicted"/>
<name>A0ABQ7DDN0_BRACR</name>
<dbReference type="InterPro" id="IPR044832">
    <property type="entry name" value="NRP-like"/>
</dbReference>
<dbReference type="SMART" id="SM00767">
    <property type="entry name" value="DCD"/>
    <property type="match status" value="1"/>
</dbReference>
<evidence type="ECO:0000313" key="4">
    <source>
        <dbReference type="Proteomes" id="UP000266723"/>
    </source>
</evidence>
<dbReference type="SUPFAM" id="SSF117281">
    <property type="entry name" value="Kelch motif"/>
    <property type="match status" value="1"/>
</dbReference>
<dbReference type="PANTHER" id="PTHR46034">
    <property type="match status" value="1"/>
</dbReference>
<dbReference type="PROSITE" id="PS51222">
    <property type="entry name" value="DCD"/>
    <property type="match status" value="1"/>
</dbReference>
<protein>
    <recommendedName>
        <fullName evidence="2">DCD domain-containing protein</fullName>
    </recommendedName>
</protein>
<feature type="region of interest" description="Disordered" evidence="1">
    <location>
        <begin position="353"/>
        <end position="391"/>
    </location>
</feature>
<evidence type="ECO:0000313" key="3">
    <source>
        <dbReference type="EMBL" id="KAF3569344.1"/>
    </source>
</evidence>
<evidence type="ECO:0000256" key="1">
    <source>
        <dbReference type="SAM" id="MobiDB-lite"/>
    </source>
</evidence>
<dbReference type="Pfam" id="PF24681">
    <property type="entry name" value="Kelch_KLHDC2_KLHL20_DRC7"/>
    <property type="match status" value="1"/>
</dbReference>
<keyword evidence="4" id="KW-1185">Reference proteome</keyword>
<dbReference type="Pfam" id="PF01344">
    <property type="entry name" value="Kelch_1"/>
    <property type="match status" value="2"/>
</dbReference>
<feature type="domain" description="DCD" evidence="2">
    <location>
        <begin position="197"/>
        <end position="330"/>
    </location>
</feature>
<dbReference type="EMBL" id="QGKV02000759">
    <property type="protein sequence ID" value="KAF3569344.1"/>
    <property type="molecule type" value="Genomic_DNA"/>
</dbReference>
<dbReference type="InterPro" id="IPR006652">
    <property type="entry name" value="Kelch_1"/>
</dbReference>
<feature type="compositionally biased region" description="Polar residues" evidence="1">
    <location>
        <begin position="353"/>
        <end position="370"/>
    </location>
</feature>
<dbReference type="Proteomes" id="UP000266723">
    <property type="component" value="Unassembled WGS sequence"/>
</dbReference>
<dbReference type="Gene3D" id="2.120.10.80">
    <property type="entry name" value="Kelch-type beta propeller"/>
    <property type="match status" value="2"/>
</dbReference>
<comment type="caution">
    <text evidence="3">The sequence shown here is derived from an EMBL/GenBank/DDBJ whole genome shotgun (WGS) entry which is preliminary data.</text>
</comment>
<reference evidence="3 4" key="1">
    <citation type="journal article" date="2020" name="BMC Genomics">
        <title>Intraspecific diversification of the crop wild relative Brassica cretica Lam. using demographic model selection.</title>
        <authorList>
            <person name="Kioukis A."/>
            <person name="Michalopoulou V.A."/>
            <person name="Briers L."/>
            <person name="Pirintsos S."/>
            <person name="Studholme D.J."/>
            <person name="Pavlidis P."/>
            <person name="Sarris P.F."/>
        </authorList>
    </citation>
    <scope>NUCLEOTIDE SEQUENCE [LARGE SCALE GENOMIC DNA]</scope>
    <source>
        <strain evidence="4">cv. PFS-1207/04</strain>
    </source>
</reference>
<dbReference type="InterPro" id="IPR015915">
    <property type="entry name" value="Kelch-typ_b-propeller"/>
</dbReference>